<dbReference type="AlphaFoldDB" id="A0A4Y9Y1K8"/>
<comment type="caution">
    <text evidence="3">The sequence shown here is derived from an EMBL/GenBank/DDBJ whole genome shotgun (WGS) entry which is preliminary data.</text>
</comment>
<accession>A0A4Y9Y1K8</accession>
<dbReference type="Proteomes" id="UP000298327">
    <property type="component" value="Unassembled WGS sequence"/>
</dbReference>
<evidence type="ECO:0000259" key="2">
    <source>
        <dbReference type="Pfam" id="PF25534"/>
    </source>
</evidence>
<protein>
    <recommendedName>
        <fullName evidence="2">DUF7918 domain-containing protein</fullName>
    </recommendedName>
</protein>
<sequence>MIYHSGYGAGIMCDGAIVPHYRLSEQGHDTISCYVASETGKEFSIQFTDQRRETETRVDCWIDGNYWTGKNAHAGKSLLIWGARDSPNTRAAFRFSELTLVDEDEAAGYSGNIGVIEIRVHRVQNAPRHPSRANRRYEHREPPQIGPISERSKKGGWHQVALGSSQVSLWRPPATRTIYLDGRDHPFVIFRFFYRPRALLQAEGIIPRPLAIEDGRRPHASTVLVRQPNPAHDQRHNNQPVSPISYLQREAVDHIFLQSGSSGQGAGGPVIDLDSDGGAAPVKLERRSPIRVGEWAGQVIDLTMDSD</sequence>
<feature type="domain" description="DUF7918" evidence="2">
    <location>
        <begin position="10"/>
        <end position="208"/>
    </location>
</feature>
<dbReference type="Pfam" id="PF25534">
    <property type="entry name" value="DUF7918"/>
    <property type="match status" value="1"/>
</dbReference>
<dbReference type="STRING" id="205917.A0A4Y9Y1K8"/>
<dbReference type="OrthoDB" id="3364132at2759"/>
<evidence type="ECO:0000256" key="1">
    <source>
        <dbReference type="SAM" id="MobiDB-lite"/>
    </source>
</evidence>
<reference evidence="3 4" key="1">
    <citation type="submission" date="2019-02" db="EMBL/GenBank/DDBJ databases">
        <title>Genome sequencing of the rare red list fungi Dentipellis fragilis.</title>
        <authorList>
            <person name="Buettner E."/>
            <person name="Kellner H."/>
        </authorList>
    </citation>
    <scope>NUCLEOTIDE SEQUENCE [LARGE SCALE GENOMIC DNA]</scope>
    <source>
        <strain evidence="3 4">DSM 105465</strain>
    </source>
</reference>
<organism evidence="3 4">
    <name type="scientific">Dentipellis fragilis</name>
    <dbReference type="NCBI Taxonomy" id="205917"/>
    <lineage>
        <taxon>Eukaryota</taxon>
        <taxon>Fungi</taxon>
        <taxon>Dikarya</taxon>
        <taxon>Basidiomycota</taxon>
        <taxon>Agaricomycotina</taxon>
        <taxon>Agaricomycetes</taxon>
        <taxon>Russulales</taxon>
        <taxon>Hericiaceae</taxon>
        <taxon>Dentipellis</taxon>
    </lineage>
</organism>
<dbReference type="PANTHER" id="PTHR36223:SF1">
    <property type="entry name" value="TRANSCRIPTION ELONGATION FACTOR EAF N-TERMINAL DOMAIN-CONTAINING PROTEIN"/>
    <property type="match status" value="1"/>
</dbReference>
<dbReference type="PANTHER" id="PTHR36223">
    <property type="entry name" value="BETA-LACTAMASE-TYPE TRANSPEPTIDASE FOLD DOMAIN CONTAINING PROTEIN"/>
    <property type="match status" value="1"/>
</dbReference>
<keyword evidence="4" id="KW-1185">Reference proteome</keyword>
<dbReference type="InterPro" id="IPR057678">
    <property type="entry name" value="DUF7918"/>
</dbReference>
<name>A0A4Y9Y1K8_9AGAM</name>
<gene>
    <name evidence="3" type="ORF">EVG20_g9122</name>
</gene>
<proteinExistence type="predicted"/>
<evidence type="ECO:0000313" key="3">
    <source>
        <dbReference type="EMBL" id="TFY55962.1"/>
    </source>
</evidence>
<dbReference type="EMBL" id="SEOQ01000870">
    <property type="protein sequence ID" value="TFY55962.1"/>
    <property type="molecule type" value="Genomic_DNA"/>
</dbReference>
<feature type="region of interest" description="Disordered" evidence="1">
    <location>
        <begin position="127"/>
        <end position="153"/>
    </location>
</feature>
<evidence type="ECO:0000313" key="4">
    <source>
        <dbReference type="Proteomes" id="UP000298327"/>
    </source>
</evidence>